<keyword evidence="4 6" id="KW-0418">Kinase</keyword>
<dbReference type="SUPFAM" id="SSF53613">
    <property type="entry name" value="Ribokinase-like"/>
    <property type="match status" value="1"/>
</dbReference>
<name>A0A9D1A550_9FIRM</name>
<sequence>MYDITALGEILIDFTYQGENGDGQKLFAQNPGGAPANALTAASRLGASCAFLGKAGDDMHGRFLKETLIKEKIHTGGFLLDPNFFTTLAFVALTPEGERSFSFARKPGADTQLSREELSPDVLKHTKIFHVGSLSLTDEPARGTTMYAVQTARENGSLISYDPNYRASLWRSEEDAKEQMRSLIPYVDIMKISDEETGLLTDFEEPEQAADFLCSQGVKLVVVTLGAKGAYVANREGGIVVPGYKSQVVDTTGAGDSFWGGFLYQICQFGKRPEELSLQEACEAARFANAVASLCVERRGAIPAMPFMEEVLKRLG</sequence>
<dbReference type="PRINTS" id="PR00990">
    <property type="entry name" value="RIBOKINASE"/>
</dbReference>
<evidence type="ECO:0000256" key="1">
    <source>
        <dbReference type="ARBA" id="ARBA00010688"/>
    </source>
</evidence>
<evidence type="ECO:0000256" key="2">
    <source>
        <dbReference type="ARBA" id="ARBA00022679"/>
    </source>
</evidence>
<dbReference type="Proteomes" id="UP000824250">
    <property type="component" value="Unassembled WGS sequence"/>
</dbReference>
<dbReference type="InterPro" id="IPR002139">
    <property type="entry name" value="Ribo/fructo_kinase"/>
</dbReference>
<dbReference type="EMBL" id="DVGC01000058">
    <property type="protein sequence ID" value="HIR06261.1"/>
    <property type="molecule type" value="Genomic_DNA"/>
</dbReference>
<dbReference type="PANTHER" id="PTHR43085:SF1">
    <property type="entry name" value="PSEUDOURIDINE KINASE-RELATED"/>
    <property type="match status" value="1"/>
</dbReference>
<evidence type="ECO:0000313" key="9">
    <source>
        <dbReference type="Proteomes" id="UP000824250"/>
    </source>
</evidence>
<comment type="similarity">
    <text evidence="1 6">Belongs to the carbohydrate kinase PfkB family.</text>
</comment>
<dbReference type="GO" id="GO:0006000">
    <property type="term" value="P:fructose metabolic process"/>
    <property type="evidence" value="ECO:0007669"/>
    <property type="project" value="UniProtKB-ARBA"/>
</dbReference>
<gene>
    <name evidence="8" type="ORF">IAB28_09920</name>
</gene>
<evidence type="ECO:0000256" key="4">
    <source>
        <dbReference type="ARBA" id="ARBA00022777"/>
    </source>
</evidence>
<evidence type="ECO:0000259" key="7">
    <source>
        <dbReference type="Pfam" id="PF00294"/>
    </source>
</evidence>
<dbReference type="InterPro" id="IPR011611">
    <property type="entry name" value="PfkB_dom"/>
</dbReference>
<organism evidence="8 9">
    <name type="scientific">Candidatus Copromonas faecavium</name>
    <name type="common">nom. illeg.</name>
    <dbReference type="NCBI Taxonomy" id="2840740"/>
    <lineage>
        <taxon>Bacteria</taxon>
        <taxon>Bacillati</taxon>
        <taxon>Bacillota</taxon>
        <taxon>Clostridia</taxon>
        <taxon>Lachnospirales</taxon>
        <taxon>Lachnospiraceae</taxon>
        <taxon>Candidatus Copromonas (nom. illeg.)</taxon>
    </lineage>
</organism>
<proteinExistence type="inferred from homology"/>
<dbReference type="InterPro" id="IPR050306">
    <property type="entry name" value="PfkB_Carbo_kinase"/>
</dbReference>
<comment type="caution">
    <text evidence="8">The sequence shown here is derived from an EMBL/GenBank/DDBJ whole genome shotgun (WGS) entry which is preliminary data.</text>
</comment>
<feature type="domain" description="Carbohydrate kinase PfkB" evidence="7">
    <location>
        <begin position="3"/>
        <end position="306"/>
    </location>
</feature>
<evidence type="ECO:0000256" key="3">
    <source>
        <dbReference type="ARBA" id="ARBA00022741"/>
    </source>
</evidence>
<accession>A0A9D1A550</accession>
<keyword evidence="5" id="KW-0067">ATP-binding</keyword>
<dbReference type="PANTHER" id="PTHR43085">
    <property type="entry name" value="HEXOKINASE FAMILY MEMBER"/>
    <property type="match status" value="1"/>
</dbReference>
<evidence type="ECO:0000256" key="6">
    <source>
        <dbReference type="RuleBase" id="RU003704"/>
    </source>
</evidence>
<protein>
    <submittedName>
        <fullName evidence="8">Carbohydrate kinase</fullName>
    </submittedName>
</protein>
<dbReference type="InterPro" id="IPR002173">
    <property type="entry name" value="Carboh/pur_kinase_PfkB_CS"/>
</dbReference>
<dbReference type="PROSITE" id="PS00584">
    <property type="entry name" value="PFKB_KINASES_2"/>
    <property type="match status" value="1"/>
</dbReference>
<reference evidence="8" key="2">
    <citation type="journal article" date="2021" name="PeerJ">
        <title>Extensive microbial diversity within the chicken gut microbiome revealed by metagenomics and culture.</title>
        <authorList>
            <person name="Gilroy R."/>
            <person name="Ravi A."/>
            <person name="Getino M."/>
            <person name="Pursley I."/>
            <person name="Horton D.L."/>
            <person name="Alikhan N.F."/>
            <person name="Baker D."/>
            <person name="Gharbi K."/>
            <person name="Hall N."/>
            <person name="Watson M."/>
            <person name="Adriaenssens E.M."/>
            <person name="Foster-Nyarko E."/>
            <person name="Jarju S."/>
            <person name="Secka A."/>
            <person name="Antonio M."/>
            <person name="Oren A."/>
            <person name="Chaudhuri R.R."/>
            <person name="La Ragione R."/>
            <person name="Hildebrand F."/>
            <person name="Pallen M.J."/>
        </authorList>
    </citation>
    <scope>NUCLEOTIDE SEQUENCE</scope>
    <source>
        <strain evidence="8">CHK180-2868</strain>
    </source>
</reference>
<dbReference type="Gene3D" id="3.40.1190.20">
    <property type="match status" value="1"/>
</dbReference>
<dbReference type="CDD" id="cd01167">
    <property type="entry name" value="bac_FRK"/>
    <property type="match status" value="1"/>
</dbReference>
<evidence type="ECO:0000256" key="5">
    <source>
        <dbReference type="ARBA" id="ARBA00022840"/>
    </source>
</evidence>
<keyword evidence="3" id="KW-0547">Nucleotide-binding</keyword>
<evidence type="ECO:0000313" key="8">
    <source>
        <dbReference type="EMBL" id="HIR06261.1"/>
    </source>
</evidence>
<dbReference type="Pfam" id="PF00294">
    <property type="entry name" value="PfkB"/>
    <property type="match status" value="1"/>
</dbReference>
<keyword evidence="2 6" id="KW-0808">Transferase</keyword>
<dbReference type="InterPro" id="IPR029056">
    <property type="entry name" value="Ribokinase-like"/>
</dbReference>
<dbReference type="GO" id="GO:0008865">
    <property type="term" value="F:fructokinase activity"/>
    <property type="evidence" value="ECO:0007669"/>
    <property type="project" value="UniProtKB-ARBA"/>
</dbReference>
<reference evidence="8" key="1">
    <citation type="submission" date="2020-10" db="EMBL/GenBank/DDBJ databases">
        <authorList>
            <person name="Gilroy R."/>
        </authorList>
    </citation>
    <scope>NUCLEOTIDE SEQUENCE</scope>
    <source>
        <strain evidence="8">CHK180-2868</strain>
    </source>
</reference>
<dbReference type="AlphaFoldDB" id="A0A9D1A550"/>
<dbReference type="GO" id="GO:0005524">
    <property type="term" value="F:ATP binding"/>
    <property type="evidence" value="ECO:0007669"/>
    <property type="project" value="UniProtKB-KW"/>
</dbReference>